<dbReference type="EMBL" id="JAVLET010000002">
    <property type="protein sequence ID" value="KAL0472889.1"/>
    <property type="molecule type" value="Genomic_DNA"/>
</dbReference>
<dbReference type="Pfam" id="PF25540">
    <property type="entry name" value="DUF7923"/>
    <property type="match status" value="1"/>
</dbReference>
<gene>
    <name evidence="5" type="ORF">QR685DRAFT_550861</name>
</gene>
<evidence type="ECO:0000259" key="3">
    <source>
        <dbReference type="Pfam" id="PF25540"/>
    </source>
</evidence>
<feature type="coiled-coil region" evidence="1">
    <location>
        <begin position="137"/>
        <end position="164"/>
    </location>
</feature>
<keyword evidence="1" id="KW-0175">Coiled coil</keyword>
<keyword evidence="6" id="KW-1185">Reference proteome</keyword>
<dbReference type="Proteomes" id="UP001451303">
    <property type="component" value="Unassembled WGS sequence"/>
</dbReference>
<feature type="region of interest" description="Disordered" evidence="2">
    <location>
        <begin position="383"/>
        <end position="428"/>
    </location>
</feature>
<evidence type="ECO:0000259" key="4">
    <source>
        <dbReference type="Pfam" id="PF25543"/>
    </source>
</evidence>
<name>A0ABR3DJN2_NEUIN</name>
<dbReference type="InterPro" id="IPR057683">
    <property type="entry name" value="DUF7923"/>
</dbReference>
<feature type="compositionally biased region" description="Polar residues" evidence="2">
    <location>
        <begin position="410"/>
        <end position="419"/>
    </location>
</feature>
<feature type="domain" description="Tandem CCCH zinc finger" evidence="4">
    <location>
        <begin position="547"/>
        <end position="596"/>
    </location>
</feature>
<proteinExistence type="predicted"/>
<evidence type="ECO:0000313" key="6">
    <source>
        <dbReference type="Proteomes" id="UP001451303"/>
    </source>
</evidence>
<protein>
    <recommendedName>
        <fullName evidence="7">C-x8-C-x5-C-x3-H type zinc finger protein</fullName>
    </recommendedName>
</protein>
<feature type="region of interest" description="Disordered" evidence="2">
    <location>
        <begin position="1"/>
        <end position="20"/>
    </location>
</feature>
<evidence type="ECO:0008006" key="7">
    <source>
        <dbReference type="Google" id="ProtNLM"/>
    </source>
</evidence>
<dbReference type="InterPro" id="IPR057654">
    <property type="entry name" value="Znf-CCCH_tandem"/>
</dbReference>
<comment type="caution">
    <text evidence="5">The sequence shown here is derived from an EMBL/GenBank/DDBJ whole genome shotgun (WGS) entry which is preliminary data.</text>
</comment>
<feature type="domain" description="DUF7923" evidence="3">
    <location>
        <begin position="166"/>
        <end position="345"/>
    </location>
</feature>
<organism evidence="5 6">
    <name type="scientific">Neurospora intermedia</name>
    <dbReference type="NCBI Taxonomy" id="5142"/>
    <lineage>
        <taxon>Eukaryota</taxon>
        <taxon>Fungi</taxon>
        <taxon>Dikarya</taxon>
        <taxon>Ascomycota</taxon>
        <taxon>Pezizomycotina</taxon>
        <taxon>Sordariomycetes</taxon>
        <taxon>Sordariomycetidae</taxon>
        <taxon>Sordariales</taxon>
        <taxon>Sordariaceae</taxon>
        <taxon>Neurospora</taxon>
    </lineage>
</organism>
<feature type="region of interest" description="Disordered" evidence="2">
    <location>
        <begin position="25"/>
        <end position="48"/>
    </location>
</feature>
<accession>A0ABR3DJN2</accession>
<evidence type="ECO:0000256" key="1">
    <source>
        <dbReference type="SAM" id="Coils"/>
    </source>
</evidence>
<dbReference type="Pfam" id="PF25543">
    <property type="entry name" value="zf-CCCH_tandem"/>
    <property type="match status" value="1"/>
</dbReference>
<evidence type="ECO:0000313" key="5">
    <source>
        <dbReference type="EMBL" id="KAL0472889.1"/>
    </source>
</evidence>
<evidence type="ECO:0000256" key="2">
    <source>
        <dbReference type="SAM" id="MobiDB-lite"/>
    </source>
</evidence>
<dbReference type="PANTHER" id="PTHR37543">
    <property type="entry name" value="CCCH ZINC FINGER DNA BINDING PROTEIN (AFU_ORTHOLOGUE AFUA_5G12760)"/>
    <property type="match status" value="1"/>
</dbReference>
<sequence>MTATSHDLPTSGHEGYDHRDPCFVNGRVGHGHKDHSSANGHASYDHQDHSPLKEHILHGYLNHLLHNGHAIDGQLGSLAHDASDVDMSREFLATLDTYNSMHTDMNKGLNLLMDVYRDKNDKLREYNKLYMEMWSQIQESMKKTEELQNEIRCLEAKNRALSDSPNAFACLIIDGDGALFHDEYIIQGEEGGREAAHMLHSALKTFLEWANMEDHIKFIVVKIYLNVEGLSRALMESGIIHEDDKLTKFGRGFCQAQPFFEFIDVGHGKEKADLKATKHFELMVNLKDCKRVMLAGCHDNGYATSLEEYSRWATDKITLVETTPAANGIAKLKQDFDFQQFPDIFRSEPLCFRKRNQQSRSAITSFGTIEPFPSPSSTCTTKFNGGPSSAVLTKRPSPPPAAAFSFAASNSGDSQSEDNQAPEDKGRQPVLSYAKAAGTQSVGYIKVGRLASSNDVLMGKCRNPQPPKAEKMYFFLNKAEQRVDYPLCRAPDTKVREEIEEKIRKNCANFCNGYHLINRCKHLAENKHGSCDYTHGEPLSKEAKKYLWYKARSVVCKNGSDCREDYCLAGHHCAWGKDCRYKDDCRFKKMHGIDLERFYVVHEGDPCPKPIRRV</sequence>
<dbReference type="PANTHER" id="PTHR37543:SF1">
    <property type="entry name" value="CCCH ZINC FINGER DNA BINDING PROTEIN (AFU_ORTHOLOGUE AFUA_5G12760)"/>
    <property type="match status" value="1"/>
</dbReference>
<reference evidence="5 6" key="1">
    <citation type="submission" date="2023-09" db="EMBL/GenBank/DDBJ databases">
        <title>Multi-omics analysis of a traditional fermented food reveals byproduct-associated fungal strains for waste-to-food upcycling.</title>
        <authorList>
            <consortium name="Lawrence Berkeley National Laboratory"/>
            <person name="Rekdal V.M."/>
            <person name="Villalobos-Escobedo J.M."/>
            <person name="Rodriguez-Valeron N."/>
            <person name="Garcia M.O."/>
            <person name="Vasquez D.P."/>
            <person name="Damayanti I."/>
            <person name="Sorensen P.M."/>
            <person name="Baidoo E.E."/>
            <person name="De Carvalho A.C."/>
            <person name="Riley R."/>
            <person name="Lipzen A."/>
            <person name="He G."/>
            <person name="Yan M."/>
            <person name="Haridas S."/>
            <person name="Daum C."/>
            <person name="Yoshinaga Y."/>
            <person name="Ng V."/>
            <person name="Grigoriev I.V."/>
            <person name="Munk R."/>
            <person name="Nuraida L."/>
            <person name="Wijaya C.H."/>
            <person name="Morales P.-C."/>
            <person name="Keasling J.D."/>
        </authorList>
    </citation>
    <scope>NUCLEOTIDE SEQUENCE [LARGE SCALE GENOMIC DNA]</scope>
    <source>
        <strain evidence="5 6">FGSC 2613</strain>
    </source>
</reference>